<keyword evidence="3" id="KW-0843">Virulence</keyword>
<gene>
    <name evidence="5" type="primary">virB9</name>
    <name evidence="5" type="ORF">V1479_21880</name>
</gene>
<organism evidence="5 6">
    <name type="scientific">Neoaquamicrobium sediminum</name>
    <dbReference type="NCBI Taxonomy" id="1849104"/>
    <lineage>
        <taxon>Bacteria</taxon>
        <taxon>Pseudomonadati</taxon>
        <taxon>Pseudomonadota</taxon>
        <taxon>Alphaproteobacteria</taxon>
        <taxon>Hyphomicrobiales</taxon>
        <taxon>Phyllobacteriaceae</taxon>
        <taxon>Neoaquamicrobium</taxon>
    </lineage>
</organism>
<comment type="similarity">
    <text evidence="1">Belongs to the TrbG/VirB9 family.</text>
</comment>
<dbReference type="Gene3D" id="2.60.40.2500">
    <property type="match status" value="1"/>
</dbReference>
<evidence type="ECO:0000313" key="5">
    <source>
        <dbReference type="EMBL" id="MEX4009970.1"/>
    </source>
</evidence>
<feature type="chain" id="PRO_5046397067" evidence="4">
    <location>
        <begin position="22"/>
        <end position="270"/>
    </location>
</feature>
<name>A0ABV3WZ64_9HYPH</name>
<evidence type="ECO:0000256" key="3">
    <source>
        <dbReference type="ARBA" id="ARBA00023026"/>
    </source>
</evidence>
<accession>A0ABV3WZ64</accession>
<comment type="caution">
    <text evidence="5">The sequence shown here is derived from an EMBL/GenBank/DDBJ whole genome shotgun (WGS) entry which is preliminary data.</text>
</comment>
<evidence type="ECO:0000256" key="4">
    <source>
        <dbReference type="SAM" id="SignalP"/>
    </source>
</evidence>
<dbReference type="InterPro" id="IPR014148">
    <property type="entry name" value="VirB9"/>
</dbReference>
<dbReference type="RefSeq" id="WP_368804743.1">
    <property type="nucleotide sequence ID" value="NZ_JAZHFV010000008.1"/>
</dbReference>
<proteinExistence type="inferred from homology"/>
<evidence type="ECO:0000313" key="6">
    <source>
        <dbReference type="Proteomes" id="UP001559025"/>
    </source>
</evidence>
<keyword evidence="2 4" id="KW-0732">Signal</keyword>
<reference evidence="5 6" key="1">
    <citation type="submission" date="2024-01" db="EMBL/GenBank/DDBJ databases">
        <title>New evidence supports the origin of RcGTA from prophage.</title>
        <authorList>
            <person name="Xu Y."/>
            <person name="Liu B."/>
            <person name="Chen F."/>
        </authorList>
    </citation>
    <scope>NUCLEOTIDE SEQUENCE [LARGE SCALE GENOMIC DNA]</scope>
    <source>
        <strain evidence="5 6">CBW1107-2</strain>
    </source>
</reference>
<evidence type="ECO:0000256" key="1">
    <source>
        <dbReference type="ARBA" id="ARBA00006135"/>
    </source>
</evidence>
<dbReference type="Pfam" id="PF03524">
    <property type="entry name" value="CagX"/>
    <property type="match status" value="1"/>
</dbReference>
<dbReference type="InterPro" id="IPR010258">
    <property type="entry name" value="Conjugal_tfr_TrbG/VirB9/CagX"/>
</dbReference>
<evidence type="ECO:0000256" key="2">
    <source>
        <dbReference type="ARBA" id="ARBA00022729"/>
    </source>
</evidence>
<dbReference type="EMBL" id="JAZHFV010000008">
    <property type="protein sequence ID" value="MEX4009970.1"/>
    <property type="molecule type" value="Genomic_DNA"/>
</dbReference>
<dbReference type="InterPro" id="IPR038161">
    <property type="entry name" value="VirB9/CagX/TrbG_C_sf"/>
</dbReference>
<protein>
    <submittedName>
        <fullName evidence="5">P-type conjugative transfer protein VirB9</fullName>
    </submittedName>
</protein>
<feature type="signal peptide" evidence="4">
    <location>
        <begin position="1"/>
        <end position="21"/>
    </location>
</feature>
<dbReference type="InterPro" id="IPR033645">
    <property type="entry name" value="VirB9/CagX/TrbG_C"/>
</dbReference>
<dbReference type="CDD" id="cd06911">
    <property type="entry name" value="VirB9_CagX_TrbG"/>
    <property type="match status" value="1"/>
</dbReference>
<dbReference type="Proteomes" id="UP001559025">
    <property type="component" value="Unassembled WGS sequence"/>
</dbReference>
<keyword evidence="6" id="KW-1185">Reference proteome</keyword>
<sequence length="270" mass="30426">MRRRLFATALALMSLCLPASGAQMPKGGKLDARVTSVTYQENNVVQVHATYGISTMIIFDEEEKFETISLGDTESWQVVPAEKGNILFVKPIAKDVATNMNVVTDKRIYYLELHDFAPDADRKVFGIRFHYPEKELNAALRREAEQRAAWPNISRIDKAKVNIDYSFSGDARLKPLMVFDDGKKTFFKFSARVPAIFAVNSDFSETLRNFRREGDYIVVDGTATQFTLRDGDQWICIFNLRVPDFGAPDPAILGPVEDNTATRRLRSGNG</sequence>
<dbReference type="NCBIfam" id="TIGR02781">
    <property type="entry name" value="VirB9"/>
    <property type="match status" value="1"/>
</dbReference>